<dbReference type="InterPro" id="IPR000014">
    <property type="entry name" value="PAS"/>
</dbReference>
<gene>
    <name evidence="10" type="ORF">B1B05_11175</name>
</gene>
<dbReference type="Pfam" id="PF00989">
    <property type="entry name" value="PAS"/>
    <property type="match status" value="1"/>
</dbReference>
<dbReference type="CDD" id="cd00082">
    <property type="entry name" value="HisKA"/>
    <property type="match status" value="1"/>
</dbReference>
<dbReference type="SMART" id="SM00387">
    <property type="entry name" value="HATPase_c"/>
    <property type="match status" value="1"/>
</dbReference>
<evidence type="ECO:0000256" key="4">
    <source>
        <dbReference type="ARBA" id="ARBA00022679"/>
    </source>
</evidence>
<accession>A0ABX4E730</accession>
<dbReference type="InterPro" id="IPR005467">
    <property type="entry name" value="His_kinase_dom"/>
</dbReference>
<keyword evidence="11" id="KW-1185">Reference proteome</keyword>
<dbReference type="SUPFAM" id="SSF55785">
    <property type="entry name" value="PYP-like sensor domain (PAS domain)"/>
    <property type="match status" value="1"/>
</dbReference>
<evidence type="ECO:0000256" key="7">
    <source>
        <dbReference type="ARBA" id="ARBA00022840"/>
    </source>
</evidence>
<dbReference type="InterPro" id="IPR013767">
    <property type="entry name" value="PAS_fold"/>
</dbReference>
<evidence type="ECO:0000256" key="5">
    <source>
        <dbReference type="ARBA" id="ARBA00022741"/>
    </source>
</evidence>
<proteinExistence type="predicted"/>
<keyword evidence="4" id="KW-0808">Transferase</keyword>
<dbReference type="SUPFAM" id="SSF55874">
    <property type="entry name" value="ATPase domain of HSP90 chaperone/DNA topoisomerase II/histidine kinase"/>
    <property type="match status" value="1"/>
</dbReference>
<dbReference type="NCBIfam" id="TIGR00229">
    <property type="entry name" value="sensory_box"/>
    <property type="match status" value="1"/>
</dbReference>
<dbReference type="InterPro" id="IPR025847">
    <property type="entry name" value="MEDS_domain"/>
</dbReference>
<comment type="caution">
    <text evidence="10">The sequence shown here is derived from an EMBL/GenBank/DDBJ whole genome shotgun (WGS) entry which is preliminary data.</text>
</comment>
<evidence type="ECO:0000256" key="8">
    <source>
        <dbReference type="ARBA" id="ARBA00023012"/>
    </source>
</evidence>
<keyword evidence="8" id="KW-0902">Two-component regulatory system</keyword>
<dbReference type="SUPFAM" id="SSF47384">
    <property type="entry name" value="Homodimeric domain of signal transducing histidine kinase"/>
    <property type="match status" value="1"/>
</dbReference>
<evidence type="ECO:0000313" key="11">
    <source>
        <dbReference type="Proteomes" id="UP000215545"/>
    </source>
</evidence>
<sequence length="560" mass="64196">MNKNEGLSLERTNDRVHPKVALTQNMEVTSGAHFLYLYEDEKKYLDNACTFLAKGLELNHAVILLESPDMYEEMKHRLYKKRFSSSQIEAIVFTDHRTFYGTHQSFDIETVLENVQETVHFYKQAGKPIRIWSKVLWHQSTDHTNEIPLYEQKSDELLKPFQIFCVCSYSSKEISANMAIGLMKGHSYVMTDDELMASMYYQNDLHMPSLFIEENLKEKMHHYQNVIEKMPDAVLIVRKFHILYWNKMAKELLECGAYDLTSKSVMRFFHPDEHPLIQARAQKMERNEQVPLVEMKMVTLTGRIVDIELAVFPFSHDMLNDFTVILIIRSIDDRKANRQLTIKAEKLSLAGQLAASIAHEIRNPLTSIKGFMKLAQEDVMHEAYYTIIEDEIDRIETIASELMVLGKPVSLEIEVCDAGKMVRDVCILLQPQAVMRKIDIQYKAIEPACFIRCNAGQMKQVFINLIKNATEAMDNGGVIRTSVQSDGETVRILIADEGKGMPEHVLRKIGEPFYSTKEDGTGLGLMVCFTIVEQYNGTIKVESVVNEGTTFTIELPSAYT</sequence>
<dbReference type="CDD" id="cd00075">
    <property type="entry name" value="HATPase"/>
    <property type="match status" value="1"/>
</dbReference>
<evidence type="ECO:0000256" key="3">
    <source>
        <dbReference type="ARBA" id="ARBA00022553"/>
    </source>
</evidence>
<dbReference type="InterPro" id="IPR035965">
    <property type="entry name" value="PAS-like_dom_sf"/>
</dbReference>
<keyword evidence="3" id="KW-0597">Phosphoprotein</keyword>
<organism evidence="10 11">
    <name type="scientific">Domibacillus enclensis</name>
    <dbReference type="NCBI Taxonomy" id="1017273"/>
    <lineage>
        <taxon>Bacteria</taxon>
        <taxon>Bacillati</taxon>
        <taxon>Bacillota</taxon>
        <taxon>Bacilli</taxon>
        <taxon>Bacillales</taxon>
        <taxon>Bacillaceae</taxon>
        <taxon>Domibacillus</taxon>
    </lineage>
</organism>
<feature type="domain" description="Histidine kinase" evidence="9">
    <location>
        <begin position="356"/>
        <end position="559"/>
    </location>
</feature>
<evidence type="ECO:0000313" key="10">
    <source>
        <dbReference type="EMBL" id="OXS77398.1"/>
    </source>
</evidence>
<dbReference type="PANTHER" id="PTHR43065:SF10">
    <property type="entry name" value="PEROXIDE STRESS-ACTIVATED HISTIDINE KINASE MAK3"/>
    <property type="match status" value="1"/>
</dbReference>
<dbReference type="EC" id="2.7.13.3" evidence="2"/>
<dbReference type="SMART" id="SM00388">
    <property type="entry name" value="HisKA"/>
    <property type="match status" value="1"/>
</dbReference>
<keyword evidence="5" id="KW-0547">Nucleotide-binding</keyword>
<keyword evidence="6" id="KW-0418">Kinase</keyword>
<dbReference type="InterPro" id="IPR036097">
    <property type="entry name" value="HisK_dim/P_sf"/>
</dbReference>
<keyword evidence="7" id="KW-0067">ATP-binding</keyword>
<dbReference type="PROSITE" id="PS50109">
    <property type="entry name" value="HIS_KIN"/>
    <property type="match status" value="1"/>
</dbReference>
<dbReference type="Gene3D" id="3.30.450.20">
    <property type="entry name" value="PAS domain"/>
    <property type="match status" value="1"/>
</dbReference>
<dbReference type="SMART" id="SM00091">
    <property type="entry name" value="PAS"/>
    <property type="match status" value="1"/>
</dbReference>
<dbReference type="Pfam" id="PF00512">
    <property type="entry name" value="HisKA"/>
    <property type="match status" value="1"/>
</dbReference>
<dbReference type="InterPro" id="IPR036890">
    <property type="entry name" value="HATPase_C_sf"/>
</dbReference>
<evidence type="ECO:0000259" key="9">
    <source>
        <dbReference type="PROSITE" id="PS50109"/>
    </source>
</evidence>
<dbReference type="Gene3D" id="3.30.565.10">
    <property type="entry name" value="Histidine kinase-like ATPase, C-terminal domain"/>
    <property type="match status" value="1"/>
</dbReference>
<reference evidence="11" key="1">
    <citation type="submission" date="2017-03" db="EMBL/GenBank/DDBJ databases">
        <title>Bacillus sp. V-88(T) DSM27956, whole genome shotgun sequencing project.</title>
        <authorList>
            <person name="Dastager S.G."/>
            <person name="Neurgaonkar P.S."/>
            <person name="Dharne M.S."/>
        </authorList>
    </citation>
    <scope>NUCLEOTIDE SEQUENCE [LARGE SCALE GENOMIC DNA]</scope>
    <source>
        <strain evidence="11">DSM 25145</strain>
    </source>
</reference>
<evidence type="ECO:0000256" key="6">
    <source>
        <dbReference type="ARBA" id="ARBA00022777"/>
    </source>
</evidence>
<dbReference type="InterPro" id="IPR003661">
    <property type="entry name" value="HisK_dim/P_dom"/>
</dbReference>
<dbReference type="Pfam" id="PF02518">
    <property type="entry name" value="HATPase_c"/>
    <property type="match status" value="1"/>
</dbReference>
<dbReference type="InterPro" id="IPR004358">
    <property type="entry name" value="Sig_transdc_His_kin-like_C"/>
</dbReference>
<comment type="catalytic activity">
    <reaction evidence="1">
        <text>ATP + protein L-histidine = ADP + protein N-phospho-L-histidine.</text>
        <dbReference type="EC" id="2.7.13.3"/>
    </reaction>
</comment>
<dbReference type="Gene3D" id="1.10.287.130">
    <property type="match status" value="1"/>
</dbReference>
<dbReference type="InterPro" id="IPR003594">
    <property type="entry name" value="HATPase_dom"/>
</dbReference>
<dbReference type="PRINTS" id="PR00344">
    <property type="entry name" value="BCTRLSENSOR"/>
</dbReference>
<name>A0ABX4E730_9BACI</name>
<dbReference type="EMBL" id="MWSK01000005">
    <property type="protein sequence ID" value="OXS77398.1"/>
    <property type="molecule type" value="Genomic_DNA"/>
</dbReference>
<dbReference type="Pfam" id="PF14417">
    <property type="entry name" value="MEDS"/>
    <property type="match status" value="1"/>
</dbReference>
<dbReference type="PANTHER" id="PTHR43065">
    <property type="entry name" value="SENSOR HISTIDINE KINASE"/>
    <property type="match status" value="1"/>
</dbReference>
<evidence type="ECO:0000256" key="2">
    <source>
        <dbReference type="ARBA" id="ARBA00012438"/>
    </source>
</evidence>
<dbReference type="CDD" id="cd00130">
    <property type="entry name" value="PAS"/>
    <property type="match status" value="1"/>
</dbReference>
<evidence type="ECO:0000256" key="1">
    <source>
        <dbReference type="ARBA" id="ARBA00000085"/>
    </source>
</evidence>
<protein>
    <recommendedName>
        <fullName evidence="2">histidine kinase</fullName>
        <ecNumber evidence="2">2.7.13.3</ecNumber>
    </recommendedName>
</protein>
<dbReference type="Proteomes" id="UP000215545">
    <property type="component" value="Unassembled WGS sequence"/>
</dbReference>